<feature type="domain" description="HTH araC/xylS-type" evidence="5">
    <location>
        <begin position="168"/>
        <end position="245"/>
    </location>
</feature>
<keyword evidence="3" id="KW-0804">Transcription</keyword>
<keyword evidence="1" id="KW-0805">Transcription regulation</keyword>
<feature type="region of interest" description="Disordered" evidence="4">
    <location>
        <begin position="244"/>
        <end position="270"/>
    </location>
</feature>
<evidence type="ECO:0000313" key="6">
    <source>
        <dbReference type="EMBL" id="RJK97937.1"/>
    </source>
</evidence>
<evidence type="ECO:0000256" key="4">
    <source>
        <dbReference type="SAM" id="MobiDB-lite"/>
    </source>
</evidence>
<dbReference type="OrthoDB" id="2559672at2"/>
<sequence length="270" mass="27914">MAPTLPGRPPGVQEGGHHGRVAYRERTLPGGAVLWRSDAPPAPVTRRILPDGCLDVLHLDGRWVVAGPDTAARLHTSGAGAAHAGLRLPGGRGPALLGVPAHALRDRTVDLAAVLGDRAAADLAGAGADPAGALAAWWARRLPRLDVDPLGPRLLALAERGAPVPVAAAATGWSERQLRRRAHELFGYGPRHLARVLRLGRALDLARAGLPLAEVAARTGHADQQHLSREVRALTGTTPTGLLAEEAARAAQPSGANRSTEAPPGPSTTA</sequence>
<dbReference type="GO" id="GO:0003700">
    <property type="term" value="F:DNA-binding transcription factor activity"/>
    <property type="evidence" value="ECO:0007669"/>
    <property type="project" value="InterPro"/>
</dbReference>
<dbReference type="PANTHER" id="PTHR46796">
    <property type="entry name" value="HTH-TYPE TRANSCRIPTIONAL ACTIVATOR RHAS-RELATED"/>
    <property type="match status" value="1"/>
</dbReference>
<evidence type="ECO:0000313" key="7">
    <source>
        <dbReference type="Proteomes" id="UP000265614"/>
    </source>
</evidence>
<accession>A0A3A3Z7P0</accession>
<dbReference type="InterPro" id="IPR050204">
    <property type="entry name" value="AraC_XylS_family_regulators"/>
</dbReference>
<reference evidence="6 7" key="1">
    <citation type="submission" date="2018-09" db="EMBL/GenBank/DDBJ databases">
        <title>YIM 75000 draft genome.</title>
        <authorList>
            <person name="Tang S."/>
            <person name="Feng Y."/>
        </authorList>
    </citation>
    <scope>NUCLEOTIDE SEQUENCE [LARGE SCALE GENOMIC DNA]</scope>
    <source>
        <strain evidence="6 7">YIM 75000</strain>
    </source>
</reference>
<evidence type="ECO:0000256" key="1">
    <source>
        <dbReference type="ARBA" id="ARBA00023015"/>
    </source>
</evidence>
<dbReference type="Gene3D" id="1.10.10.60">
    <property type="entry name" value="Homeodomain-like"/>
    <property type="match status" value="1"/>
</dbReference>
<proteinExistence type="predicted"/>
<dbReference type="SMART" id="SM00342">
    <property type="entry name" value="HTH_ARAC"/>
    <property type="match status" value="1"/>
</dbReference>
<dbReference type="AlphaFoldDB" id="A0A3A3Z7P0"/>
<gene>
    <name evidence="6" type="ORF">D5H78_02945</name>
</gene>
<dbReference type="Pfam" id="PF12833">
    <property type="entry name" value="HTH_18"/>
    <property type="match status" value="1"/>
</dbReference>
<organism evidence="6 7">
    <name type="scientific">Vallicoccus soli</name>
    <dbReference type="NCBI Taxonomy" id="2339232"/>
    <lineage>
        <taxon>Bacteria</taxon>
        <taxon>Bacillati</taxon>
        <taxon>Actinomycetota</taxon>
        <taxon>Actinomycetes</taxon>
        <taxon>Motilibacterales</taxon>
        <taxon>Vallicoccaceae</taxon>
        <taxon>Vallicoccus</taxon>
    </lineage>
</organism>
<dbReference type="PROSITE" id="PS01124">
    <property type="entry name" value="HTH_ARAC_FAMILY_2"/>
    <property type="match status" value="1"/>
</dbReference>
<protein>
    <submittedName>
        <fullName evidence="6">AraC family transcriptional regulator</fullName>
    </submittedName>
</protein>
<dbReference type="InterPro" id="IPR018060">
    <property type="entry name" value="HTH_AraC"/>
</dbReference>
<evidence type="ECO:0000256" key="2">
    <source>
        <dbReference type="ARBA" id="ARBA00023125"/>
    </source>
</evidence>
<dbReference type="GO" id="GO:0043565">
    <property type="term" value="F:sequence-specific DNA binding"/>
    <property type="evidence" value="ECO:0007669"/>
    <property type="project" value="InterPro"/>
</dbReference>
<dbReference type="EMBL" id="QZEZ01000001">
    <property type="protein sequence ID" value="RJK97937.1"/>
    <property type="molecule type" value="Genomic_DNA"/>
</dbReference>
<keyword evidence="2" id="KW-0238">DNA-binding</keyword>
<dbReference type="PANTHER" id="PTHR46796:SF15">
    <property type="entry name" value="BLL1074 PROTEIN"/>
    <property type="match status" value="1"/>
</dbReference>
<keyword evidence="7" id="KW-1185">Reference proteome</keyword>
<name>A0A3A3Z7P0_9ACTN</name>
<dbReference type="Proteomes" id="UP000265614">
    <property type="component" value="Unassembled WGS sequence"/>
</dbReference>
<comment type="caution">
    <text evidence="6">The sequence shown here is derived from an EMBL/GenBank/DDBJ whole genome shotgun (WGS) entry which is preliminary data.</text>
</comment>
<evidence type="ECO:0000256" key="3">
    <source>
        <dbReference type="ARBA" id="ARBA00023163"/>
    </source>
</evidence>
<evidence type="ECO:0000259" key="5">
    <source>
        <dbReference type="PROSITE" id="PS01124"/>
    </source>
</evidence>